<gene>
    <name evidence="9" type="ordered locus">VIT_17s0000g07830</name>
</gene>
<evidence type="ECO:0000259" key="8">
    <source>
        <dbReference type="Pfam" id="PF14432"/>
    </source>
</evidence>
<dbReference type="FunFam" id="1.25.40.10:FF:000242">
    <property type="entry name" value="Pentatricopeptide repeat-containing protein"/>
    <property type="match status" value="1"/>
</dbReference>
<dbReference type="GO" id="GO:0003723">
    <property type="term" value="F:RNA binding"/>
    <property type="evidence" value="ECO:0000318"/>
    <property type="project" value="GO_Central"/>
</dbReference>
<proteinExistence type="inferred from homology"/>
<evidence type="ECO:0000256" key="7">
    <source>
        <dbReference type="PROSITE-ProRule" id="PRU00708"/>
    </source>
</evidence>
<keyword evidence="4" id="KW-0934">Plastid</keyword>
<dbReference type="Proteomes" id="UP000009183">
    <property type="component" value="Chromosome 17"/>
</dbReference>
<dbReference type="InterPro" id="IPR002885">
    <property type="entry name" value="PPR_rpt"/>
</dbReference>
<dbReference type="AlphaFoldDB" id="D7SHW7"/>
<dbReference type="Pfam" id="PF20431">
    <property type="entry name" value="E_motif"/>
    <property type="match status" value="1"/>
</dbReference>
<evidence type="ECO:0000256" key="4">
    <source>
        <dbReference type="ARBA" id="ARBA00022640"/>
    </source>
</evidence>
<evidence type="ECO:0000313" key="9">
    <source>
        <dbReference type="EMBL" id="CBI15077.3"/>
    </source>
</evidence>
<dbReference type="GO" id="GO:0008270">
    <property type="term" value="F:zinc ion binding"/>
    <property type="evidence" value="ECO:0007669"/>
    <property type="project" value="InterPro"/>
</dbReference>
<feature type="repeat" description="PPR" evidence="7">
    <location>
        <begin position="222"/>
        <end position="258"/>
    </location>
</feature>
<evidence type="ECO:0000313" key="10">
    <source>
        <dbReference type="Proteomes" id="UP000009183"/>
    </source>
</evidence>
<keyword evidence="6" id="KW-0809">Transit peptide</keyword>
<dbReference type="GO" id="GO:0009507">
    <property type="term" value="C:chloroplast"/>
    <property type="evidence" value="ECO:0007669"/>
    <property type="project" value="UniProtKB-SubCell"/>
</dbReference>
<dbReference type="InterPro" id="IPR032867">
    <property type="entry name" value="DYW_dom"/>
</dbReference>
<dbReference type="PaxDb" id="29760-VIT_17s0000g07830.t01"/>
<comment type="similarity">
    <text evidence="2">Belongs to the PPR family. PCMP-H subfamily.</text>
</comment>
<dbReference type="FunFam" id="1.25.40.10:FF:000231">
    <property type="entry name" value="Pentatricopeptide repeat-containing protein chloroplastic"/>
    <property type="match status" value="1"/>
</dbReference>
<accession>D7SHW7</accession>
<evidence type="ECO:0000256" key="3">
    <source>
        <dbReference type="ARBA" id="ARBA00022528"/>
    </source>
</evidence>
<dbReference type="Pfam" id="PF01535">
    <property type="entry name" value="PPR"/>
    <property type="match status" value="10"/>
</dbReference>
<dbReference type="PANTHER" id="PTHR47926:SF344">
    <property type="entry name" value="OS07G0636900 PROTEIN"/>
    <property type="match status" value="1"/>
</dbReference>
<evidence type="ECO:0000256" key="2">
    <source>
        <dbReference type="ARBA" id="ARBA00006643"/>
    </source>
</evidence>
<dbReference type="HOGENOM" id="CLU_002706_15_1_1"/>
<keyword evidence="3" id="KW-0150">Chloroplast</keyword>
<dbReference type="InterPro" id="IPR011990">
    <property type="entry name" value="TPR-like_helical_dom_sf"/>
</dbReference>
<dbReference type="NCBIfam" id="TIGR00756">
    <property type="entry name" value="PPR"/>
    <property type="match status" value="2"/>
</dbReference>
<feature type="repeat" description="PPR" evidence="7">
    <location>
        <begin position="425"/>
        <end position="461"/>
    </location>
</feature>
<dbReference type="EMBL" id="FN594950">
    <property type="protein sequence ID" value="CBI15077.3"/>
    <property type="molecule type" value="Genomic_DNA"/>
</dbReference>
<dbReference type="Gene3D" id="1.25.40.10">
    <property type="entry name" value="Tetratricopeptide repeat domain"/>
    <property type="match status" value="5"/>
</dbReference>
<dbReference type="PROSITE" id="PS51375">
    <property type="entry name" value="PPR"/>
    <property type="match status" value="3"/>
</dbReference>
<dbReference type="PANTHER" id="PTHR47926">
    <property type="entry name" value="PENTATRICOPEPTIDE REPEAT-CONTAINING PROTEIN"/>
    <property type="match status" value="1"/>
</dbReference>
<dbReference type="SMR" id="D7SHW7"/>
<dbReference type="InParanoid" id="D7SHW7"/>
<dbReference type="GO" id="GO:0009451">
    <property type="term" value="P:RNA modification"/>
    <property type="evidence" value="ECO:0000318"/>
    <property type="project" value="GO_Central"/>
</dbReference>
<comment type="subcellular location">
    <subcellularLocation>
        <location evidence="1">Plastid</location>
        <location evidence="1">Chloroplast</location>
    </subcellularLocation>
</comment>
<protein>
    <recommendedName>
        <fullName evidence="8">DYW domain-containing protein</fullName>
    </recommendedName>
</protein>
<reference evidence="10" key="1">
    <citation type="journal article" date="2007" name="Nature">
        <title>The grapevine genome sequence suggests ancestral hexaploidization in major angiosperm phyla.</title>
        <authorList>
            <consortium name="The French-Italian Public Consortium for Grapevine Genome Characterization."/>
            <person name="Jaillon O."/>
            <person name="Aury J.-M."/>
            <person name="Noel B."/>
            <person name="Policriti A."/>
            <person name="Clepet C."/>
            <person name="Casagrande A."/>
            <person name="Choisne N."/>
            <person name="Aubourg S."/>
            <person name="Vitulo N."/>
            <person name="Jubin C."/>
            <person name="Vezzi A."/>
            <person name="Legeai F."/>
            <person name="Hugueney P."/>
            <person name="Dasilva C."/>
            <person name="Horner D."/>
            <person name="Mica E."/>
            <person name="Jublot D."/>
            <person name="Poulain J."/>
            <person name="Bruyere C."/>
            <person name="Billault A."/>
            <person name="Segurens B."/>
            <person name="Gouyvenoux M."/>
            <person name="Ugarte E."/>
            <person name="Cattonaro F."/>
            <person name="Anthouard V."/>
            <person name="Vico V."/>
            <person name="Del Fabbro C."/>
            <person name="Alaux M."/>
            <person name="Di Gaspero G."/>
            <person name="Dumas V."/>
            <person name="Felice N."/>
            <person name="Paillard S."/>
            <person name="Juman I."/>
            <person name="Moroldo M."/>
            <person name="Scalabrin S."/>
            <person name="Canaguier A."/>
            <person name="Le Clainche I."/>
            <person name="Malacrida G."/>
            <person name="Durand E."/>
            <person name="Pesole G."/>
            <person name="Laucou V."/>
            <person name="Chatelet P."/>
            <person name="Merdinoglu D."/>
            <person name="Delledonne M."/>
            <person name="Pezzotti M."/>
            <person name="Lecharny A."/>
            <person name="Scarpelli C."/>
            <person name="Artiguenave F."/>
            <person name="Pe M.E."/>
            <person name="Valle G."/>
            <person name="Morgante M."/>
            <person name="Caboche M."/>
            <person name="Adam-Blondon A.-F."/>
            <person name="Weissenbach J."/>
            <person name="Quetier F."/>
            <person name="Wincker P."/>
        </authorList>
    </citation>
    <scope>NUCLEOTIDE SEQUENCE [LARGE SCALE GENOMIC DNA]</scope>
    <source>
        <strain evidence="10">cv. Pinot noir / PN40024</strain>
    </source>
</reference>
<dbReference type="FunFam" id="1.25.40.10:FF:000395">
    <property type="entry name" value="Pentatricopeptide repeat-containing protein chloroplastic"/>
    <property type="match status" value="1"/>
</dbReference>
<dbReference type="eggNOG" id="KOG4197">
    <property type="taxonomic scope" value="Eukaryota"/>
</dbReference>
<sequence>MRFTPLPKLSLLFSTKIPRLQEPFYVQSPLVYISSNTSSAIWEPSGTSSFSLPSHSTFVQLLKKRPSLTQIKQIHAQVVTHGLAQNTSLLGPLIHSYIGCRNLSFARIVFDQFPSLPPTIIWNLMIQAYSKTPSSQESLYLFHQMLAHGRPTSADKYTFTFVFTACSRHPTLRGYGENVHGMVVKDGYESDIFVGNSLVNMYSIFSRMVDAKRVFDEMPQRDVITWTSVVKGYAMRGEFYNEALQCFNDMLCHDEVKPNEAVLVSILSACAHLGALDQGKWIHVYIDKNRILLSSNISTALIDMYAKCGRIDCARRVFDGLHKRDLLTWTSMISGLSMHGLGAECLWTFSEMLAEGFKPDDITLLGVLNGCSHSGLVEEEIVHGMVVKSGFESNLYVGNSVINMCSVFARMEDARKVFNQMSERDVFSWTSLLGGYAKHGEMDRASLTFFCNMLCDDRVNPNEAVLVCVLSACAHLGALDQGNWIHLYIDKIGIRQSSNISTALIDMYAKCGRIDCASRVFNGICKRDVLSFTSMISGLSYHGLGKDALRGSSILANMESLWGIAPKIEHYGCYIDLLGRAGYLERALEVVKTMPMEPDIVIWRALLSASRIHHNVNLGEQIISHIGQLKSSDHNGGEVLLSNLYASLGRWERVTEMRKLMVDRRSESSPGCSWIEVNGLVHEFRVADQLHPQIVEIRNKLNEILKRLSQIGYSANTMQVSFDLNEEEKEQAVAWHSEKLAIAFGLMSTEPGTLIRIVKNLRTCEDCHSALKTISQVYGREIVVRDRSRFHTFIEGDCSCKDFW</sequence>
<name>D7SHW7_VITVI</name>
<dbReference type="InterPro" id="IPR046848">
    <property type="entry name" value="E_motif"/>
</dbReference>
<evidence type="ECO:0000256" key="6">
    <source>
        <dbReference type="ARBA" id="ARBA00022946"/>
    </source>
</evidence>
<evidence type="ECO:0000256" key="5">
    <source>
        <dbReference type="ARBA" id="ARBA00022737"/>
    </source>
</evidence>
<keyword evidence="5" id="KW-0677">Repeat</keyword>
<organism evidence="9 10">
    <name type="scientific">Vitis vinifera</name>
    <name type="common">Grape</name>
    <dbReference type="NCBI Taxonomy" id="29760"/>
    <lineage>
        <taxon>Eukaryota</taxon>
        <taxon>Viridiplantae</taxon>
        <taxon>Streptophyta</taxon>
        <taxon>Embryophyta</taxon>
        <taxon>Tracheophyta</taxon>
        <taxon>Spermatophyta</taxon>
        <taxon>Magnoliopsida</taxon>
        <taxon>eudicotyledons</taxon>
        <taxon>Gunneridae</taxon>
        <taxon>Pentapetalae</taxon>
        <taxon>rosids</taxon>
        <taxon>Vitales</taxon>
        <taxon>Vitaceae</taxon>
        <taxon>Viteae</taxon>
        <taxon>Vitis</taxon>
    </lineage>
</organism>
<dbReference type="Pfam" id="PF14432">
    <property type="entry name" value="DYW_deaminase"/>
    <property type="match status" value="1"/>
</dbReference>
<feature type="domain" description="DYW" evidence="8">
    <location>
        <begin position="712"/>
        <end position="804"/>
    </location>
</feature>
<feature type="repeat" description="PPR" evidence="7">
    <location>
        <begin position="325"/>
        <end position="359"/>
    </location>
</feature>
<evidence type="ECO:0000256" key="1">
    <source>
        <dbReference type="ARBA" id="ARBA00004229"/>
    </source>
</evidence>
<keyword evidence="10" id="KW-1185">Reference proteome</keyword>
<dbReference type="InterPro" id="IPR046960">
    <property type="entry name" value="PPR_At4g14850-like_plant"/>
</dbReference>
<dbReference type="FunFam" id="1.25.40.10:FF:000344">
    <property type="entry name" value="Pentatricopeptide repeat-containing protein"/>
    <property type="match status" value="1"/>
</dbReference>